<keyword evidence="1" id="KW-0696">RNA-directed RNA polymerase</keyword>
<keyword evidence="1" id="KW-0548">Nucleotidyltransferase</keyword>
<dbReference type="GO" id="GO:0030422">
    <property type="term" value="P:siRNA processing"/>
    <property type="evidence" value="ECO:0007669"/>
    <property type="project" value="TreeGrafter"/>
</dbReference>
<dbReference type="InterPro" id="IPR007855">
    <property type="entry name" value="RDRP"/>
</dbReference>
<proteinExistence type="inferred from homology"/>
<evidence type="ECO:0000256" key="1">
    <source>
        <dbReference type="RuleBase" id="RU363098"/>
    </source>
</evidence>
<dbReference type="PANTHER" id="PTHR23079:SF55">
    <property type="entry name" value="RNA-DIRECTED RNA POLYMERASE"/>
    <property type="match status" value="1"/>
</dbReference>
<gene>
    <name evidence="3" type="ORF">CcCBS67573_g07360</name>
</gene>
<evidence type="ECO:0000313" key="4">
    <source>
        <dbReference type="Proteomes" id="UP000320333"/>
    </source>
</evidence>
<evidence type="ECO:0000313" key="3">
    <source>
        <dbReference type="EMBL" id="TPX67835.1"/>
    </source>
</evidence>
<dbReference type="GO" id="GO:0031380">
    <property type="term" value="C:nuclear RNA-directed RNA polymerase complex"/>
    <property type="evidence" value="ECO:0007669"/>
    <property type="project" value="TreeGrafter"/>
</dbReference>
<dbReference type="InterPro" id="IPR057596">
    <property type="entry name" value="RDRP_core"/>
</dbReference>
<comment type="similarity">
    <text evidence="1">Belongs to the RdRP family.</text>
</comment>
<dbReference type="Proteomes" id="UP000320333">
    <property type="component" value="Unassembled WGS sequence"/>
</dbReference>
<dbReference type="OrthoDB" id="6513042at2759"/>
<organism evidence="3 4">
    <name type="scientific">Chytriomyces confervae</name>
    <dbReference type="NCBI Taxonomy" id="246404"/>
    <lineage>
        <taxon>Eukaryota</taxon>
        <taxon>Fungi</taxon>
        <taxon>Fungi incertae sedis</taxon>
        <taxon>Chytridiomycota</taxon>
        <taxon>Chytridiomycota incertae sedis</taxon>
        <taxon>Chytridiomycetes</taxon>
        <taxon>Chytridiales</taxon>
        <taxon>Chytriomycetaceae</taxon>
        <taxon>Chytriomyces</taxon>
    </lineage>
</organism>
<dbReference type="STRING" id="246404.A0A507EWV4"/>
<dbReference type="GO" id="GO:0003723">
    <property type="term" value="F:RNA binding"/>
    <property type="evidence" value="ECO:0007669"/>
    <property type="project" value="UniProtKB-KW"/>
</dbReference>
<accession>A0A507EWV4</accession>
<name>A0A507EWV4_9FUNG</name>
<dbReference type="EC" id="2.7.7.48" evidence="1"/>
<dbReference type="PANTHER" id="PTHR23079">
    <property type="entry name" value="RNA-DEPENDENT RNA POLYMERASE"/>
    <property type="match status" value="1"/>
</dbReference>
<dbReference type="EMBL" id="QEAP01000377">
    <property type="protein sequence ID" value="TPX67835.1"/>
    <property type="molecule type" value="Genomic_DNA"/>
</dbReference>
<comment type="catalytic activity">
    <reaction evidence="1">
        <text>RNA(n) + a ribonucleoside 5'-triphosphate = RNA(n+1) + diphosphate</text>
        <dbReference type="Rhea" id="RHEA:21248"/>
        <dbReference type="Rhea" id="RHEA-COMP:14527"/>
        <dbReference type="Rhea" id="RHEA-COMP:17342"/>
        <dbReference type="ChEBI" id="CHEBI:33019"/>
        <dbReference type="ChEBI" id="CHEBI:61557"/>
        <dbReference type="ChEBI" id="CHEBI:140395"/>
        <dbReference type="EC" id="2.7.7.48"/>
    </reaction>
</comment>
<dbReference type="AlphaFoldDB" id="A0A507EWV4"/>
<protein>
    <recommendedName>
        <fullName evidence="1">RNA-dependent RNA polymerase</fullName>
        <ecNumber evidence="1">2.7.7.48</ecNumber>
    </recommendedName>
</protein>
<reference evidence="3 4" key="1">
    <citation type="journal article" date="2019" name="Sci. Rep.">
        <title>Comparative genomics of chytrid fungi reveal insights into the obligate biotrophic and pathogenic lifestyle of Synchytrium endobioticum.</title>
        <authorList>
            <person name="van de Vossenberg B.T.L.H."/>
            <person name="Warris S."/>
            <person name="Nguyen H.D.T."/>
            <person name="van Gent-Pelzer M.P.E."/>
            <person name="Joly D.L."/>
            <person name="van de Geest H.C."/>
            <person name="Bonants P.J.M."/>
            <person name="Smith D.S."/>
            <person name="Levesque C.A."/>
            <person name="van der Lee T.A.J."/>
        </authorList>
    </citation>
    <scope>NUCLEOTIDE SEQUENCE [LARGE SCALE GENOMIC DNA]</scope>
    <source>
        <strain evidence="3 4">CBS 675.73</strain>
    </source>
</reference>
<keyword evidence="4" id="KW-1185">Reference proteome</keyword>
<feature type="domain" description="RDRP core" evidence="2">
    <location>
        <begin position="180"/>
        <end position="328"/>
    </location>
</feature>
<dbReference type="Pfam" id="PF05183">
    <property type="entry name" value="RdRP"/>
    <property type="match status" value="1"/>
</dbReference>
<dbReference type="GO" id="GO:0003968">
    <property type="term" value="F:RNA-directed RNA polymerase activity"/>
    <property type="evidence" value="ECO:0007669"/>
    <property type="project" value="UniProtKB-KW"/>
</dbReference>
<keyword evidence="1" id="KW-0808">Transferase</keyword>
<comment type="caution">
    <text evidence="3">The sequence shown here is derived from an EMBL/GenBank/DDBJ whole genome shotgun (WGS) entry which is preliminary data.</text>
</comment>
<keyword evidence="1" id="KW-0694">RNA-binding</keyword>
<evidence type="ECO:0000259" key="2">
    <source>
        <dbReference type="Pfam" id="PF05183"/>
    </source>
</evidence>
<sequence length="328" mass="36830">MASQQLAASKNSKLMPDLISKLKSFRTGYLVVFTSSDSVAKSVERAIELAFPESDNLRDALFKLFKRKNETNGFLTVPNEQAGIFIIMAGKWGRILVGLTEIKPDLLDETEVSLPVPEIWFGVWADNEATQHLSEPRQRASQIVGTNSFGHPYFEIDGNLVKMNLSAEMQIQFFEYAKTPFTSTASTVKILPSEANMYFPDFERSNYNFIDGIGTVSEEIASEMWDMLKKQDKRLAAKLASGVLDIVDAVLSAFQIQFGGVKGMVSVDPSLPGRRMNIRQSLIRFETKNSTVIEVADYSSVARDVYFNRQIILILEDLEVPKQVFLEL</sequence>